<comment type="caution">
    <text evidence="2">The sequence shown here is derived from an EMBL/GenBank/DDBJ whole genome shotgun (WGS) entry which is preliminary data.</text>
</comment>
<protein>
    <recommendedName>
        <fullName evidence="4">Geranylgeranyl pyrophosphate synthetase</fullName>
    </recommendedName>
</protein>
<dbReference type="AlphaFoldDB" id="A0A317UXL0"/>
<dbReference type="VEuPathDB" id="FungiDB:BO70DRAFT_257485"/>
<organism evidence="2 3">
    <name type="scientific">Aspergillus heteromorphus CBS 117.55</name>
    <dbReference type="NCBI Taxonomy" id="1448321"/>
    <lineage>
        <taxon>Eukaryota</taxon>
        <taxon>Fungi</taxon>
        <taxon>Dikarya</taxon>
        <taxon>Ascomycota</taxon>
        <taxon>Pezizomycotina</taxon>
        <taxon>Eurotiomycetes</taxon>
        <taxon>Eurotiomycetidae</taxon>
        <taxon>Eurotiales</taxon>
        <taxon>Aspergillaceae</taxon>
        <taxon>Aspergillus</taxon>
        <taxon>Aspergillus subgen. Circumdati</taxon>
    </lineage>
</organism>
<dbReference type="STRING" id="1448321.A0A317UXL0"/>
<dbReference type="PANTHER" id="PTHR35179">
    <property type="entry name" value="PROTEIN CBG02620"/>
    <property type="match status" value="1"/>
</dbReference>
<feature type="region of interest" description="Disordered" evidence="1">
    <location>
        <begin position="33"/>
        <end position="55"/>
    </location>
</feature>
<accession>A0A317UXL0</accession>
<sequence length="352" mass="39118">PRITATAHVASYTWLARPVPSIVVPGEPARWTPLPSPQRVPPDRGEYLRDPNAARSPAHPWDASCHAVHRQHPHFDPHGVDVAACSSVLGHLSRFVRGVERDFRFVMDRVGRTVFFIRRENSPTELIPDVRGYGHNFVDAYTAWGPGLADSASHQRLIRYDFGGRHYLVRFESDGFIAEEPAEDSRTVESDTSLADVAATLNIGPSGQMPATTGDLHVEDGGRPVAHGAVMDIKTRSMLDFKTREIKKEINMTDLTPLLWVSQIPTLAVAYHRQGTFEDVQVQDMRDTLAQWERDNETSLRKLISLINELVSYVQTATTSLEVCRQGNGPLEVRRVGGDGPTALSPACQAMW</sequence>
<proteinExistence type="predicted"/>
<gene>
    <name evidence="2" type="ORF">BO70DRAFT_257485</name>
</gene>
<feature type="non-terminal residue" evidence="2">
    <location>
        <position position="352"/>
    </location>
</feature>
<dbReference type="RefSeq" id="XP_025394692.1">
    <property type="nucleotide sequence ID" value="XM_025538865.1"/>
</dbReference>
<dbReference type="OrthoDB" id="5393654at2759"/>
<reference evidence="2 3" key="1">
    <citation type="submission" date="2016-12" db="EMBL/GenBank/DDBJ databases">
        <title>The genomes of Aspergillus section Nigri reveals drivers in fungal speciation.</title>
        <authorList>
            <consortium name="DOE Joint Genome Institute"/>
            <person name="Vesth T.C."/>
            <person name="Nybo J."/>
            <person name="Theobald S."/>
            <person name="Brandl J."/>
            <person name="Frisvad J.C."/>
            <person name="Nielsen K.F."/>
            <person name="Lyhne E.K."/>
            <person name="Kogle M.E."/>
            <person name="Kuo A."/>
            <person name="Riley R."/>
            <person name="Clum A."/>
            <person name="Nolan M."/>
            <person name="Lipzen A."/>
            <person name="Salamov A."/>
            <person name="Henrissat B."/>
            <person name="Wiebenga A."/>
            <person name="De Vries R.P."/>
            <person name="Grigoriev I.V."/>
            <person name="Mortensen U.H."/>
            <person name="Andersen M.R."/>
            <person name="Baker S.E."/>
        </authorList>
    </citation>
    <scope>NUCLEOTIDE SEQUENCE [LARGE SCALE GENOMIC DNA]</scope>
    <source>
        <strain evidence="2 3">CBS 117.55</strain>
    </source>
</reference>
<dbReference type="GeneID" id="37061102"/>
<evidence type="ECO:0000256" key="1">
    <source>
        <dbReference type="SAM" id="MobiDB-lite"/>
    </source>
</evidence>
<feature type="non-terminal residue" evidence="2">
    <location>
        <position position="1"/>
    </location>
</feature>
<dbReference type="PANTHER" id="PTHR35179:SF2">
    <property type="entry name" value="START DOMAIN-CONTAINING PROTEIN"/>
    <property type="match status" value="1"/>
</dbReference>
<dbReference type="EMBL" id="MSFL01000048">
    <property type="protein sequence ID" value="PWY66021.1"/>
    <property type="molecule type" value="Genomic_DNA"/>
</dbReference>
<evidence type="ECO:0008006" key="4">
    <source>
        <dbReference type="Google" id="ProtNLM"/>
    </source>
</evidence>
<dbReference type="Proteomes" id="UP000247233">
    <property type="component" value="Unassembled WGS sequence"/>
</dbReference>
<evidence type="ECO:0000313" key="3">
    <source>
        <dbReference type="Proteomes" id="UP000247233"/>
    </source>
</evidence>
<keyword evidence="3" id="KW-1185">Reference proteome</keyword>
<evidence type="ECO:0000313" key="2">
    <source>
        <dbReference type="EMBL" id="PWY66021.1"/>
    </source>
</evidence>
<name>A0A317UXL0_9EURO</name>